<comment type="caution">
    <text evidence="2">The sequence shown here is derived from an EMBL/GenBank/DDBJ whole genome shotgun (WGS) entry which is preliminary data.</text>
</comment>
<keyword evidence="1" id="KW-0472">Membrane</keyword>
<keyword evidence="3" id="KW-1185">Reference proteome</keyword>
<keyword evidence="1" id="KW-1133">Transmembrane helix</keyword>
<feature type="transmembrane region" description="Helical" evidence="1">
    <location>
        <begin position="218"/>
        <end position="238"/>
    </location>
</feature>
<accession>A0A2V3DP99</accession>
<evidence type="ECO:0000313" key="2">
    <source>
        <dbReference type="EMBL" id="PXA64765.1"/>
    </source>
</evidence>
<feature type="transmembrane region" description="Helical" evidence="1">
    <location>
        <begin position="78"/>
        <end position="103"/>
    </location>
</feature>
<gene>
    <name evidence="2" type="ORF">CVS29_13170</name>
</gene>
<evidence type="ECO:0000256" key="1">
    <source>
        <dbReference type="SAM" id="Phobius"/>
    </source>
</evidence>
<dbReference type="EMBL" id="QHLZ01000008">
    <property type="protein sequence ID" value="PXA64765.1"/>
    <property type="molecule type" value="Genomic_DNA"/>
</dbReference>
<evidence type="ECO:0000313" key="3">
    <source>
        <dbReference type="Proteomes" id="UP000246303"/>
    </source>
</evidence>
<dbReference type="AlphaFoldDB" id="A0A2V3DP99"/>
<protein>
    <submittedName>
        <fullName evidence="2">Uncharacterized protein</fullName>
    </submittedName>
</protein>
<organism evidence="2 3">
    <name type="scientific">Arthrobacter psychrochitiniphilus</name>
    <dbReference type="NCBI Taxonomy" id="291045"/>
    <lineage>
        <taxon>Bacteria</taxon>
        <taxon>Bacillati</taxon>
        <taxon>Actinomycetota</taxon>
        <taxon>Actinomycetes</taxon>
        <taxon>Micrococcales</taxon>
        <taxon>Micrococcaceae</taxon>
        <taxon>Arthrobacter</taxon>
    </lineage>
</organism>
<feature type="transmembrane region" description="Helical" evidence="1">
    <location>
        <begin position="55"/>
        <end position="72"/>
    </location>
</feature>
<feature type="transmembrane region" description="Helical" evidence="1">
    <location>
        <begin position="164"/>
        <end position="183"/>
    </location>
</feature>
<feature type="transmembrane region" description="Helical" evidence="1">
    <location>
        <begin position="139"/>
        <end position="158"/>
    </location>
</feature>
<reference evidence="2 3" key="1">
    <citation type="submission" date="2018-05" db="EMBL/GenBank/DDBJ databases">
        <title>Genetic diversity of glacier-inhabiting Cryobacterium bacteria in China and description of Cryobacterium mengkeensis sp. nov. and Arthrobacter glacialis sp. nov.</title>
        <authorList>
            <person name="Liu Q."/>
            <person name="Xin Y.-H."/>
        </authorList>
    </citation>
    <scope>NUCLEOTIDE SEQUENCE [LARGE SCALE GENOMIC DNA]</scope>
    <source>
        <strain evidence="2 3">GP3</strain>
    </source>
</reference>
<name>A0A2V3DP99_9MICC</name>
<keyword evidence="1" id="KW-0812">Transmembrane</keyword>
<feature type="transmembrane region" description="Helical" evidence="1">
    <location>
        <begin position="258"/>
        <end position="278"/>
    </location>
</feature>
<sequence length="303" mass="32550">MFALLAASVAAASQFRRFRQSQMQRFWDRVGLPMGTDEINTSVARRLHRSDTAQWLGGLAGTLVAATVLLLTPTPGPIFGFSWLVVLPAFIIGMSTFDVALALRDSLFTKREDSPRMARAAAVDAADYMSPWRRATAPLLLALAVALDVTVLAMGAAGKVNGGAFLQSMALPFLVLALVVATGSKLVSQRMLQQPQPVSDPLELAWDDALRADTFRKLGQLSAGLAWLALAAAGLGLAEAIDPSHTSSLWSPYGELAISWGFIAIVMFFGYGGAYNYFRHRLWTNTAFAATTQGPAPSTPYQP</sequence>
<dbReference type="Proteomes" id="UP000246303">
    <property type="component" value="Unassembled WGS sequence"/>
</dbReference>
<proteinExistence type="predicted"/>